<proteinExistence type="predicted"/>
<name>A0AAE4BMN2_9DEIO</name>
<accession>A0AAE4BMN2</accession>
<organism evidence="1 2">
    <name type="scientific">Deinococcus soli</name>
    <name type="common">ex Cha et al. 2016</name>
    <dbReference type="NCBI Taxonomy" id="1309411"/>
    <lineage>
        <taxon>Bacteria</taxon>
        <taxon>Thermotogati</taxon>
        <taxon>Deinococcota</taxon>
        <taxon>Deinococci</taxon>
        <taxon>Deinococcales</taxon>
        <taxon>Deinococcaceae</taxon>
        <taxon>Deinococcus</taxon>
    </lineage>
</organism>
<reference evidence="1" key="1">
    <citation type="submission" date="2023-07" db="EMBL/GenBank/DDBJ databases">
        <title>Sorghum-associated microbial communities from plants grown in Nebraska, USA.</title>
        <authorList>
            <person name="Schachtman D."/>
        </authorList>
    </citation>
    <scope>NUCLEOTIDE SEQUENCE</scope>
    <source>
        <strain evidence="1">BE330</strain>
    </source>
</reference>
<sequence length="74" mass="7824">MTEQQQQQQRCQPFSHPDLEAYLEDAGATGTCQAFECAARGTTLRGTLTVGGVPRAFTLVAPTTGPSVLTLRAA</sequence>
<dbReference type="RefSeq" id="WP_309853144.1">
    <property type="nucleotide sequence ID" value="NZ_JAVDQJ010000004.1"/>
</dbReference>
<dbReference type="EMBL" id="JAVDQK010000005">
    <property type="protein sequence ID" value="MDR6218662.1"/>
    <property type="molecule type" value="Genomic_DNA"/>
</dbReference>
<dbReference type="AlphaFoldDB" id="A0AAE4BMN2"/>
<evidence type="ECO:0000313" key="2">
    <source>
        <dbReference type="Proteomes" id="UP001185331"/>
    </source>
</evidence>
<dbReference type="Proteomes" id="UP001185331">
    <property type="component" value="Unassembled WGS sequence"/>
</dbReference>
<evidence type="ECO:0000313" key="1">
    <source>
        <dbReference type="EMBL" id="MDR6218662.1"/>
    </source>
</evidence>
<protein>
    <submittedName>
        <fullName evidence="1">Uncharacterized protein</fullName>
    </submittedName>
</protein>
<gene>
    <name evidence="1" type="ORF">J2Y00_002259</name>
</gene>
<comment type="caution">
    <text evidence="1">The sequence shown here is derived from an EMBL/GenBank/DDBJ whole genome shotgun (WGS) entry which is preliminary data.</text>
</comment>